<comment type="subcellular location">
    <subcellularLocation>
        <location evidence="1">Cell membrane</location>
        <topology evidence="1">Multi-pass membrane protein</topology>
    </subcellularLocation>
</comment>
<accession>A0A2N8KKK1</accession>
<keyword evidence="5 9" id="KW-0812">Transmembrane</keyword>
<feature type="transmembrane region" description="Helical" evidence="9">
    <location>
        <begin position="12"/>
        <end position="39"/>
    </location>
</feature>
<feature type="domain" description="Major facilitator superfamily (MFS) profile" evidence="10">
    <location>
        <begin position="13"/>
        <end position="421"/>
    </location>
</feature>
<feature type="transmembrane region" description="Helical" evidence="9">
    <location>
        <begin position="274"/>
        <end position="291"/>
    </location>
</feature>
<dbReference type="InterPro" id="IPR005829">
    <property type="entry name" value="Sugar_transporter_CS"/>
</dbReference>
<feature type="transmembrane region" description="Helical" evidence="9">
    <location>
        <begin position="365"/>
        <end position="389"/>
    </location>
</feature>
<feature type="transmembrane region" description="Helical" evidence="9">
    <location>
        <begin position="185"/>
        <end position="204"/>
    </location>
</feature>
<feature type="transmembrane region" description="Helical" evidence="9">
    <location>
        <begin position="303"/>
        <end position="322"/>
    </location>
</feature>
<comment type="caution">
    <text evidence="11">The sequence shown here is derived from an EMBL/GenBank/DDBJ whole genome shotgun (WGS) entry which is preliminary data.</text>
</comment>
<evidence type="ECO:0000256" key="7">
    <source>
        <dbReference type="ARBA" id="ARBA00022989"/>
    </source>
</evidence>
<sequence length="434" mass="46581">MKQTKKAAPRWLQLTAAILGNALEWYDFGVFAALAFIIAKVFFPAAGEHTALLLTLATFGVGFVTRPIGGIAIGIYADRRGRKAALQLIIALMTVSLLIMVFTPSYATIGIAAPILIVIARLMQGIATGGEFASSTAYLVEAAPPGKKGVYGAWQMFGQNLANLAGAATGFLLTSLFTEEQLIEGMWRVPFVIGLLIAPLGWWIRRYLDEPEESELAMRKGEKVSLAAMFNRYPRSIAATLCLTTCATASVYTFIIYLPTFVTRQFNFALHDAFTAQSIGLLALIVAIPLAGALSDRYGRRPVMLAFLLPYALLMYPLFSWVQSAPTLANLTVAFTALSILLGGFLGPFATALGEQFPTNVRSAGLAVCYNIAVMVFGGFGQFIVTWLIQTTGVTLAPVFYSLAGGVVGVIGCMLSQPSRHAAPGQPVLRDRLA</sequence>
<dbReference type="InterPro" id="IPR036259">
    <property type="entry name" value="MFS_trans_sf"/>
</dbReference>
<proteinExistence type="inferred from homology"/>
<dbReference type="InterPro" id="IPR005828">
    <property type="entry name" value="MFS_sugar_transport-like"/>
</dbReference>
<dbReference type="PANTHER" id="PTHR43528">
    <property type="entry name" value="ALPHA-KETOGLUTARATE PERMEASE"/>
    <property type="match status" value="1"/>
</dbReference>
<feature type="transmembrane region" description="Helical" evidence="9">
    <location>
        <begin position="88"/>
        <end position="109"/>
    </location>
</feature>
<organism evidence="11 12">
    <name type="scientific">Achromobacter pulmonis</name>
    <dbReference type="NCBI Taxonomy" id="1389932"/>
    <lineage>
        <taxon>Bacteria</taxon>
        <taxon>Pseudomonadati</taxon>
        <taxon>Pseudomonadota</taxon>
        <taxon>Betaproteobacteria</taxon>
        <taxon>Burkholderiales</taxon>
        <taxon>Alcaligenaceae</taxon>
        <taxon>Achromobacter</taxon>
    </lineage>
</organism>
<evidence type="ECO:0000256" key="2">
    <source>
        <dbReference type="ARBA" id="ARBA00008240"/>
    </source>
</evidence>
<reference evidence="11 12" key="1">
    <citation type="submission" date="2018-01" db="EMBL/GenBank/DDBJ databases">
        <title>The draft genome of an aniline degradation strain ANB-1.</title>
        <authorList>
            <person name="Zhang L."/>
            <person name="Jiang J."/>
        </authorList>
    </citation>
    <scope>NUCLEOTIDE SEQUENCE [LARGE SCALE GENOMIC DNA]</scope>
    <source>
        <strain evidence="11 12">ANB-1</strain>
    </source>
</reference>
<dbReference type="PROSITE" id="PS00217">
    <property type="entry name" value="SUGAR_TRANSPORT_2"/>
    <property type="match status" value="1"/>
</dbReference>
<evidence type="ECO:0000256" key="4">
    <source>
        <dbReference type="ARBA" id="ARBA00022475"/>
    </source>
</evidence>
<dbReference type="GO" id="GO:0015293">
    <property type="term" value="F:symporter activity"/>
    <property type="evidence" value="ECO:0007669"/>
    <property type="project" value="UniProtKB-KW"/>
</dbReference>
<feature type="transmembrane region" description="Helical" evidence="9">
    <location>
        <begin position="395"/>
        <end position="415"/>
    </location>
</feature>
<dbReference type="InterPro" id="IPR051084">
    <property type="entry name" value="H+-coupled_symporters"/>
</dbReference>
<dbReference type="InterPro" id="IPR020846">
    <property type="entry name" value="MFS_dom"/>
</dbReference>
<dbReference type="PANTHER" id="PTHR43528:SF8">
    <property type="entry name" value="BLR0239 PROTEIN"/>
    <property type="match status" value="1"/>
</dbReference>
<protein>
    <submittedName>
        <fullName evidence="11">MFS transporter</fullName>
    </submittedName>
</protein>
<dbReference type="Proteomes" id="UP000235994">
    <property type="component" value="Unassembled WGS sequence"/>
</dbReference>
<dbReference type="Pfam" id="PF00083">
    <property type="entry name" value="Sugar_tr"/>
    <property type="match status" value="1"/>
</dbReference>
<feature type="transmembrane region" description="Helical" evidence="9">
    <location>
        <begin position="328"/>
        <end position="353"/>
    </location>
</feature>
<dbReference type="Pfam" id="PF07690">
    <property type="entry name" value="MFS_1"/>
    <property type="match status" value="1"/>
</dbReference>
<dbReference type="AlphaFoldDB" id="A0A2N8KKK1"/>
<comment type="similarity">
    <text evidence="2">Belongs to the major facilitator superfamily. Metabolite:H+ Symporter (MHS) family (TC 2.A.1.6) family.</text>
</comment>
<evidence type="ECO:0000256" key="3">
    <source>
        <dbReference type="ARBA" id="ARBA00022448"/>
    </source>
</evidence>
<evidence type="ECO:0000256" key="8">
    <source>
        <dbReference type="ARBA" id="ARBA00023136"/>
    </source>
</evidence>
<evidence type="ECO:0000259" key="10">
    <source>
        <dbReference type="PROSITE" id="PS50850"/>
    </source>
</evidence>
<evidence type="ECO:0000256" key="9">
    <source>
        <dbReference type="SAM" id="Phobius"/>
    </source>
</evidence>
<feature type="transmembrane region" description="Helical" evidence="9">
    <location>
        <begin position="51"/>
        <end position="76"/>
    </location>
</feature>
<dbReference type="RefSeq" id="WP_102772057.1">
    <property type="nucleotide sequence ID" value="NZ_POQS01000002.1"/>
</dbReference>
<dbReference type="GO" id="GO:0005886">
    <property type="term" value="C:plasma membrane"/>
    <property type="evidence" value="ECO:0007669"/>
    <property type="project" value="UniProtKB-SubCell"/>
</dbReference>
<dbReference type="EMBL" id="POQS01000002">
    <property type="protein sequence ID" value="PND33975.1"/>
    <property type="molecule type" value="Genomic_DNA"/>
</dbReference>
<keyword evidence="6" id="KW-0769">Symport</keyword>
<gene>
    <name evidence="11" type="ORF">C1I89_06900</name>
</gene>
<dbReference type="SUPFAM" id="SSF103473">
    <property type="entry name" value="MFS general substrate transporter"/>
    <property type="match status" value="1"/>
</dbReference>
<evidence type="ECO:0000313" key="11">
    <source>
        <dbReference type="EMBL" id="PND33975.1"/>
    </source>
</evidence>
<keyword evidence="8 9" id="KW-0472">Membrane</keyword>
<keyword evidence="12" id="KW-1185">Reference proteome</keyword>
<evidence type="ECO:0000256" key="1">
    <source>
        <dbReference type="ARBA" id="ARBA00004651"/>
    </source>
</evidence>
<dbReference type="Gene3D" id="1.20.1250.20">
    <property type="entry name" value="MFS general substrate transporter like domains"/>
    <property type="match status" value="2"/>
</dbReference>
<keyword evidence="3" id="KW-0813">Transport</keyword>
<evidence type="ECO:0000256" key="6">
    <source>
        <dbReference type="ARBA" id="ARBA00022847"/>
    </source>
</evidence>
<feature type="transmembrane region" description="Helical" evidence="9">
    <location>
        <begin position="237"/>
        <end position="262"/>
    </location>
</feature>
<name>A0A2N8KKK1_9BURK</name>
<evidence type="ECO:0000256" key="5">
    <source>
        <dbReference type="ARBA" id="ARBA00022692"/>
    </source>
</evidence>
<dbReference type="PROSITE" id="PS50850">
    <property type="entry name" value="MFS"/>
    <property type="match status" value="1"/>
</dbReference>
<dbReference type="PROSITE" id="PS00216">
    <property type="entry name" value="SUGAR_TRANSPORT_1"/>
    <property type="match status" value="1"/>
</dbReference>
<keyword evidence="4" id="KW-1003">Cell membrane</keyword>
<keyword evidence="7 9" id="KW-1133">Transmembrane helix</keyword>
<evidence type="ECO:0000313" key="12">
    <source>
        <dbReference type="Proteomes" id="UP000235994"/>
    </source>
</evidence>
<dbReference type="InterPro" id="IPR011701">
    <property type="entry name" value="MFS"/>
</dbReference>